<comment type="caution">
    <text evidence="1">The sequence shown here is derived from an EMBL/GenBank/DDBJ whole genome shotgun (WGS) entry which is preliminary data.</text>
</comment>
<name>A0A838XND0_9ACTN</name>
<dbReference type="EMBL" id="JACEOG010000001">
    <property type="protein sequence ID" value="MBA4608494.1"/>
    <property type="molecule type" value="Genomic_DNA"/>
</dbReference>
<keyword evidence="2" id="KW-1185">Reference proteome</keyword>
<evidence type="ECO:0000313" key="2">
    <source>
        <dbReference type="Proteomes" id="UP000550354"/>
    </source>
</evidence>
<dbReference type="Proteomes" id="UP000550354">
    <property type="component" value="Unassembled WGS sequence"/>
</dbReference>
<organism evidence="1 2">
    <name type="scientific">Aeromicrobium phoceense</name>
    <dbReference type="NCBI Taxonomy" id="2754045"/>
    <lineage>
        <taxon>Bacteria</taxon>
        <taxon>Bacillati</taxon>
        <taxon>Actinomycetota</taxon>
        <taxon>Actinomycetes</taxon>
        <taxon>Propionibacteriales</taxon>
        <taxon>Nocardioidaceae</taxon>
        <taxon>Aeromicrobium</taxon>
    </lineage>
</organism>
<accession>A0A838XND0</accession>
<dbReference type="AlphaFoldDB" id="A0A838XND0"/>
<evidence type="ECO:0000313" key="1">
    <source>
        <dbReference type="EMBL" id="MBA4608494.1"/>
    </source>
</evidence>
<sequence>MSEVSVRPDGAIEVADGGQVLVYTAYAVTAPDGTTVAHESRGGTMAAVWASAVGEAFVEVSHLGHGPEGGELVMVVTRPGHSPDVALGALVTDEIPATVPESWPAAVDLAIGLIVHDTLDSGTKDDVEDFHQRLLGVWFGHG</sequence>
<gene>
    <name evidence="1" type="ORF">H1W00_08400</name>
</gene>
<dbReference type="RefSeq" id="WP_181755292.1">
    <property type="nucleotide sequence ID" value="NZ_JACEOG010000001.1"/>
</dbReference>
<protein>
    <submittedName>
        <fullName evidence="1">Uncharacterized protein</fullName>
    </submittedName>
</protein>
<proteinExistence type="predicted"/>
<reference evidence="1 2" key="1">
    <citation type="submission" date="2020-07" db="EMBL/GenBank/DDBJ databases">
        <title>Draft genome and description of Aeromicrobium phoceense strain Marseille-Q0843 isolated from healthy skin swab.</title>
        <authorList>
            <person name="Boxberger M."/>
            <person name="La Scola B."/>
        </authorList>
    </citation>
    <scope>NUCLEOTIDE SEQUENCE [LARGE SCALE GENOMIC DNA]</scope>
    <source>
        <strain evidence="1 2">Marseille-Q0843</strain>
    </source>
</reference>